<dbReference type="PROSITE" id="PS50110">
    <property type="entry name" value="RESPONSE_REGULATORY"/>
    <property type="match status" value="1"/>
</dbReference>
<dbReference type="AlphaFoldDB" id="A0A1M4YZ87"/>
<dbReference type="CDD" id="cd17536">
    <property type="entry name" value="REC_YesN-like"/>
    <property type="match status" value="1"/>
</dbReference>
<keyword evidence="10" id="KW-1185">Reference proteome</keyword>
<dbReference type="GO" id="GO:0043565">
    <property type="term" value="F:sequence-specific DNA binding"/>
    <property type="evidence" value="ECO:0007669"/>
    <property type="project" value="InterPro"/>
</dbReference>
<keyword evidence="2" id="KW-0805">Transcription regulation</keyword>
<dbReference type="Pfam" id="PF12833">
    <property type="entry name" value="HTH_18"/>
    <property type="match status" value="1"/>
</dbReference>
<keyword evidence="6" id="KW-0597">Phosphoprotein</keyword>
<evidence type="ECO:0000256" key="3">
    <source>
        <dbReference type="ARBA" id="ARBA00023125"/>
    </source>
</evidence>
<dbReference type="OrthoDB" id="324626at2"/>
<dbReference type="InterPro" id="IPR018062">
    <property type="entry name" value="HTH_AraC-typ_CS"/>
</dbReference>
<dbReference type="Gene3D" id="3.40.50.2300">
    <property type="match status" value="1"/>
</dbReference>
<dbReference type="PANTHER" id="PTHR43280:SF28">
    <property type="entry name" value="HTH-TYPE TRANSCRIPTIONAL ACTIVATOR RHAS"/>
    <property type="match status" value="1"/>
</dbReference>
<dbReference type="InterPro" id="IPR041522">
    <property type="entry name" value="CdaR_GGDEF"/>
</dbReference>
<dbReference type="InterPro" id="IPR018060">
    <property type="entry name" value="HTH_AraC"/>
</dbReference>
<evidence type="ECO:0000256" key="1">
    <source>
        <dbReference type="ARBA" id="ARBA00018672"/>
    </source>
</evidence>
<evidence type="ECO:0000256" key="2">
    <source>
        <dbReference type="ARBA" id="ARBA00023015"/>
    </source>
</evidence>
<protein>
    <recommendedName>
        <fullName evidence="1">Stage 0 sporulation protein A homolog</fullName>
    </recommendedName>
</protein>
<keyword evidence="3" id="KW-0238">DNA-binding</keyword>
<dbReference type="Pfam" id="PF17853">
    <property type="entry name" value="GGDEF_2"/>
    <property type="match status" value="1"/>
</dbReference>
<feature type="modified residue" description="4-aspartylphosphate" evidence="6">
    <location>
        <position position="55"/>
    </location>
</feature>
<proteinExistence type="predicted"/>
<dbReference type="PROSITE" id="PS00041">
    <property type="entry name" value="HTH_ARAC_FAMILY_1"/>
    <property type="match status" value="1"/>
</dbReference>
<dbReference type="InterPro" id="IPR001789">
    <property type="entry name" value="Sig_transdc_resp-reg_receiver"/>
</dbReference>
<evidence type="ECO:0000256" key="5">
    <source>
        <dbReference type="ARBA" id="ARBA00024867"/>
    </source>
</evidence>
<dbReference type="EMBL" id="FQVI01000013">
    <property type="protein sequence ID" value="SHF11133.1"/>
    <property type="molecule type" value="Genomic_DNA"/>
</dbReference>
<dbReference type="InterPro" id="IPR011006">
    <property type="entry name" value="CheY-like_superfamily"/>
</dbReference>
<dbReference type="PRINTS" id="PR00032">
    <property type="entry name" value="HTHARAC"/>
</dbReference>
<dbReference type="SMART" id="SM00448">
    <property type="entry name" value="REC"/>
    <property type="match status" value="1"/>
</dbReference>
<dbReference type="Pfam" id="PF00072">
    <property type="entry name" value="Response_reg"/>
    <property type="match status" value="1"/>
</dbReference>
<dbReference type="InterPro" id="IPR009057">
    <property type="entry name" value="Homeodomain-like_sf"/>
</dbReference>
<comment type="function">
    <text evidence="5">May play the central regulatory role in sporulation. It may be an element of the effector pathway responsible for the activation of sporulation genes in response to nutritional stress. Spo0A may act in concert with spo0H (a sigma factor) to control the expression of some genes that are critical to the sporulation process.</text>
</comment>
<dbReference type="GO" id="GO:0003700">
    <property type="term" value="F:DNA-binding transcription factor activity"/>
    <property type="evidence" value="ECO:0007669"/>
    <property type="project" value="InterPro"/>
</dbReference>
<keyword evidence="4" id="KW-0804">Transcription</keyword>
<evidence type="ECO:0000313" key="10">
    <source>
        <dbReference type="Proteomes" id="UP000184245"/>
    </source>
</evidence>
<dbReference type="PANTHER" id="PTHR43280">
    <property type="entry name" value="ARAC-FAMILY TRANSCRIPTIONAL REGULATOR"/>
    <property type="match status" value="1"/>
</dbReference>
<dbReference type="RefSeq" id="WP_072852346.1">
    <property type="nucleotide sequence ID" value="NZ_FQVI01000013.1"/>
</dbReference>
<evidence type="ECO:0000256" key="6">
    <source>
        <dbReference type="PROSITE-ProRule" id="PRU00169"/>
    </source>
</evidence>
<feature type="domain" description="HTH araC/xylS-type" evidence="7">
    <location>
        <begin position="431"/>
        <end position="529"/>
    </location>
</feature>
<dbReference type="STRING" id="1122155.SAMN02745158_02561"/>
<dbReference type="Proteomes" id="UP000184245">
    <property type="component" value="Unassembled WGS sequence"/>
</dbReference>
<accession>A0A1M4YZ87</accession>
<evidence type="ECO:0000256" key="4">
    <source>
        <dbReference type="ARBA" id="ARBA00023163"/>
    </source>
</evidence>
<dbReference type="SUPFAM" id="SSF52172">
    <property type="entry name" value="CheY-like"/>
    <property type="match status" value="1"/>
</dbReference>
<reference evidence="9 10" key="1">
    <citation type="submission" date="2016-11" db="EMBL/GenBank/DDBJ databases">
        <authorList>
            <person name="Jaros S."/>
            <person name="Januszkiewicz K."/>
            <person name="Wedrychowicz H."/>
        </authorList>
    </citation>
    <scope>NUCLEOTIDE SEQUENCE [LARGE SCALE GENOMIC DNA]</scope>
    <source>
        <strain evidence="9 10">DSM 17459</strain>
    </source>
</reference>
<feature type="domain" description="Response regulatory" evidence="8">
    <location>
        <begin position="3"/>
        <end position="120"/>
    </location>
</feature>
<gene>
    <name evidence="9" type="ORF">SAMN02745158_02561</name>
</gene>
<evidence type="ECO:0000259" key="7">
    <source>
        <dbReference type="PROSITE" id="PS01124"/>
    </source>
</evidence>
<dbReference type="SMART" id="SM00342">
    <property type="entry name" value="HTH_ARAC"/>
    <property type="match status" value="1"/>
</dbReference>
<dbReference type="PROSITE" id="PS01124">
    <property type="entry name" value="HTH_ARAC_FAMILY_2"/>
    <property type="match status" value="1"/>
</dbReference>
<dbReference type="Gene3D" id="1.10.10.60">
    <property type="entry name" value="Homeodomain-like"/>
    <property type="match status" value="2"/>
</dbReference>
<dbReference type="InterPro" id="IPR020449">
    <property type="entry name" value="Tscrpt_reg_AraC-type_HTH"/>
</dbReference>
<sequence length="531" mass="61520">MFRILLADDEGIMLESLKTIIESNFRGTVEIQCVKSGRAAIELAETFRPDIVFMDIQMPGINGIHAMQEIRKFHTSVHFIVISAYDKFAYAQEAINLGVLEYLTKPVNRKVVIDVLVRAMQKVEEERRKRSESLKIQEKLETVIPVIESGFIYSLLLQEGRNREIGNYRQLLDVREEYGFMMVVQFGEAITEGVLTNAVGMSVKAQSFYSQFREIIRGFFYCCIGPVMSNKIALFVPWEQESLTYDERIQIIEKSRNMVRRLEKDIDAKFKVGIGGVKPFEELNDSYKEASRALTESKGRVAHVEDLPIGCGYVGDYPADTEKKLFQMILRGDMDGARQQADLFFEWMVQNYPDCQADIQIKVLEFVMRAEREAFLNGGMTYEFRYRKDYLEQVTGYSSYEGLRTWFLKKITEVCRNITSKQEEQTEGIVTRVKQYINSNFQKDISLDGVSEMVNISPYYFSKVFKEEAGENFIEYLTKVRMENAKEYLKNPELSVKEICSMSGYGDPNYFSRIFKKYIGVTPSEYRERLG</sequence>
<dbReference type="SUPFAM" id="SSF46689">
    <property type="entry name" value="Homeodomain-like"/>
    <property type="match status" value="2"/>
</dbReference>
<evidence type="ECO:0000313" key="9">
    <source>
        <dbReference type="EMBL" id="SHF11133.1"/>
    </source>
</evidence>
<name>A0A1M4YZ87_9CLOT</name>
<organism evidence="9 10">
    <name type="scientific">Lactonifactor longoviformis DSM 17459</name>
    <dbReference type="NCBI Taxonomy" id="1122155"/>
    <lineage>
        <taxon>Bacteria</taxon>
        <taxon>Bacillati</taxon>
        <taxon>Bacillota</taxon>
        <taxon>Clostridia</taxon>
        <taxon>Eubacteriales</taxon>
        <taxon>Clostridiaceae</taxon>
        <taxon>Lactonifactor</taxon>
    </lineage>
</organism>
<dbReference type="GO" id="GO:0000160">
    <property type="term" value="P:phosphorelay signal transduction system"/>
    <property type="evidence" value="ECO:0007669"/>
    <property type="project" value="InterPro"/>
</dbReference>
<evidence type="ECO:0000259" key="8">
    <source>
        <dbReference type="PROSITE" id="PS50110"/>
    </source>
</evidence>